<evidence type="ECO:0000256" key="1">
    <source>
        <dbReference type="ARBA" id="ARBA00023015"/>
    </source>
</evidence>
<dbReference type="Pfam" id="PF03472">
    <property type="entry name" value="Autoind_bind"/>
    <property type="match status" value="1"/>
</dbReference>
<sequence>MLDKVIQIKSDELSQLEQVAATGFLLAFGLRFGYPHYLLNRFPKDWVEIYERERLAFGDPVASWVISQTHAIRWSELKAPDPRNVMRRAAQHGLVYGATFVSQYDRRRSFLSVARADREITDHEMQMLDGMLDRWTRAYSETATSLTAEELAALDLIGQGAKQSEAAAQLNISLSSLKNRLESAQRKLGARNTINAIAIAVRRELI</sequence>
<dbReference type="Pfam" id="PF00196">
    <property type="entry name" value="GerE"/>
    <property type="match status" value="1"/>
</dbReference>
<dbReference type="OrthoDB" id="7764879at2"/>
<dbReference type="InterPro" id="IPR000792">
    <property type="entry name" value="Tscrpt_reg_LuxR_C"/>
</dbReference>
<dbReference type="SUPFAM" id="SSF46894">
    <property type="entry name" value="C-terminal effector domain of the bipartite response regulators"/>
    <property type="match status" value="1"/>
</dbReference>
<dbReference type="GO" id="GO:0006355">
    <property type="term" value="P:regulation of DNA-templated transcription"/>
    <property type="evidence" value="ECO:0007669"/>
    <property type="project" value="InterPro"/>
</dbReference>
<dbReference type="PROSITE" id="PS50043">
    <property type="entry name" value="HTH_LUXR_2"/>
    <property type="match status" value="1"/>
</dbReference>
<keyword evidence="1" id="KW-0805">Transcription regulation</keyword>
<dbReference type="InterPro" id="IPR036693">
    <property type="entry name" value="TF_LuxR_autoind-bd_dom_sf"/>
</dbReference>
<evidence type="ECO:0000313" key="5">
    <source>
        <dbReference type="EMBL" id="SET69798.1"/>
    </source>
</evidence>
<keyword evidence="2" id="KW-0238">DNA-binding</keyword>
<feature type="domain" description="HTH luxR-type" evidence="4">
    <location>
        <begin position="139"/>
        <end position="204"/>
    </location>
</feature>
<dbReference type="STRING" id="364199.SAMN04489858_108113"/>
<dbReference type="GO" id="GO:0003677">
    <property type="term" value="F:DNA binding"/>
    <property type="evidence" value="ECO:0007669"/>
    <property type="project" value="UniProtKB-KW"/>
</dbReference>
<keyword evidence="6" id="KW-1185">Reference proteome</keyword>
<evidence type="ECO:0000259" key="4">
    <source>
        <dbReference type="PROSITE" id="PS50043"/>
    </source>
</evidence>
<organism evidence="5 6">
    <name type="scientific">Paracoccus homiensis</name>
    <dbReference type="NCBI Taxonomy" id="364199"/>
    <lineage>
        <taxon>Bacteria</taxon>
        <taxon>Pseudomonadati</taxon>
        <taxon>Pseudomonadota</taxon>
        <taxon>Alphaproteobacteria</taxon>
        <taxon>Rhodobacterales</taxon>
        <taxon>Paracoccaceae</taxon>
        <taxon>Paracoccus</taxon>
    </lineage>
</organism>
<dbReference type="InterPro" id="IPR005143">
    <property type="entry name" value="TF_LuxR_autoind-bd_dom"/>
</dbReference>
<dbReference type="EMBL" id="FOHO01000008">
    <property type="protein sequence ID" value="SET69798.1"/>
    <property type="molecule type" value="Genomic_DNA"/>
</dbReference>
<reference evidence="5 6" key="1">
    <citation type="submission" date="2016-10" db="EMBL/GenBank/DDBJ databases">
        <authorList>
            <person name="de Groot N.N."/>
        </authorList>
    </citation>
    <scope>NUCLEOTIDE SEQUENCE [LARGE SCALE GENOMIC DNA]</scope>
    <source>
        <strain evidence="5 6">DSM 17862</strain>
    </source>
</reference>
<gene>
    <name evidence="5" type="ORF">SAMN04489858_108113</name>
</gene>
<evidence type="ECO:0000256" key="3">
    <source>
        <dbReference type="ARBA" id="ARBA00023163"/>
    </source>
</evidence>
<protein>
    <submittedName>
        <fullName evidence="5">LuxR family transcriptional regulator</fullName>
    </submittedName>
</protein>
<dbReference type="SUPFAM" id="SSF75516">
    <property type="entry name" value="Pheromone-binding domain of LuxR-like quorum-sensing transcription factors"/>
    <property type="match status" value="1"/>
</dbReference>
<dbReference type="InterPro" id="IPR016032">
    <property type="entry name" value="Sig_transdc_resp-reg_C-effctor"/>
</dbReference>
<name>A0A1I0GG04_9RHOB</name>
<evidence type="ECO:0000313" key="6">
    <source>
        <dbReference type="Proteomes" id="UP000199180"/>
    </source>
</evidence>
<accession>A0A1I0GG04</accession>
<dbReference type="AlphaFoldDB" id="A0A1I0GG04"/>
<dbReference type="InterPro" id="IPR036388">
    <property type="entry name" value="WH-like_DNA-bd_sf"/>
</dbReference>
<dbReference type="Gene3D" id="3.30.450.80">
    <property type="entry name" value="Transcription factor LuxR-like, autoinducer-binding domain"/>
    <property type="match status" value="1"/>
</dbReference>
<dbReference type="Proteomes" id="UP000199180">
    <property type="component" value="Unassembled WGS sequence"/>
</dbReference>
<proteinExistence type="predicted"/>
<dbReference type="Gene3D" id="1.10.10.10">
    <property type="entry name" value="Winged helix-like DNA-binding domain superfamily/Winged helix DNA-binding domain"/>
    <property type="match status" value="1"/>
</dbReference>
<evidence type="ECO:0000256" key="2">
    <source>
        <dbReference type="ARBA" id="ARBA00023125"/>
    </source>
</evidence>
<dbReference type="SMART" id="SM00421">
    <property type="entry name" value="HTH_LUXR"/>
    <property type="match status" value="1"/>
</dbReference>
<keyword evidence="3" id="KW-0804">Transcription</keyword>